<dbReference type="SUPFAM" id="SSF50993">
    <property type="entry name" value="Peptidase/esterase 'gauge' domain"/>
    <property type="match status" value="1"/>
</dbReference>
<dbReference type="Pfam" id="PF00326">
    <property type="entry name" value="Peptidase_S9"/>
    <property type="match status" value="1"/>
</dbReference>
<evidence type="ECO:0000259" key="6">
    <source>
        <dbReference type="Pfam" id="PF00326"/>
    </source>
</evidence>
<dbReference type="InterPro" id="IPR002470">
    <property type="entry name" value="Peptidase_S9A"/>
</dbReference>
<dbReference type="AlphaFoldDB" id="A0A0N0GQY2"/>
<keyword evidence="4 8" id="KW-0378">Hydrolase</keyword>
<organism evidence="8 9">
    <name type="scientific">Amantichitinum ursilacus</name>
    <dbReference type="NCBI Taxonomy" id="857265"/>
    <lineage>
        <taxon>Bacteria</taxon>
        <taxon>Pseudomonadati</taxon>
        <taxon>Pseudomonadota</taxon>
        <taxon>Betaproteobacteria</taxon>
        <taxon>Neisseriales</taxon>
        <taxon>Chitinibacteraceae</taxon>
        <taxon>Amantichitinum</taxon>
    </lineage>
</organism>
<dbReference type="GO" id="GO:0006508">
    <property type="term" value="P:proteolysis"/>
    <property type="evidence" value="ECO:0007669"/>
    <property type="project" value="UniProtKB-KW"/>
</dbReference>
<keyword evidence="5" id="KW-0720">Serine protease</keyword>
<comment type="catalytic activity">
    <reaction evidence="1">
        <text>Hydrolysis of Pro-|-Xaa &gt;&gt; Ala-|-Xaa in oligopeptides.</text>
        <dbReference type="EC" id="3.4.21.26"/>
    </reaction>
</comment>
<dbReference type="InterPro" id="IPR029058">
    <property type="entry name" value="AB_hydrolase_fold"/>
</dbReference>
<reference evidence="8 9" key="1">
    <citation type="submission" date="2015-07" db="EMBL/GenBank/DDBJ databases">
        <title>Draft genome sequence of the Amantichitinum ursilacus IGB-41, a new chitin-degrading bacterium.</title>
        <authorList>
            <person name="Kirstahler P."/>
            <person name="Guenther M."/>
            <person name="Grumaz C."/>
            <person name="Rupp S."/>
            <person name="Zibek S."/>
            <person name="Sohn K."/>
        </authorList>
    </citation>
    <scope>NUCLEOTIDE SEQUENCE [LARGE SCALE GENOMIC DNA]</scope>
    <source>
        <strain evidence="8 9">IGB-41</strain>
    </source>
</reference>
<dbReference type="Gene3D" id="3.40.50.1820">
    <property type="entry name" value="alpha/beta hydrolase"/>
    <property type="match status" value="1"/>
</dbReference>
<sequence>MSRSGWQRRDVLKMLGAIPVMTAYPWMAEAATGPRRPPVARVQPVTETLWGEKITDNYRWMENAADPDWEPFMRGQGAYTRKVLDAIPGRAALGKRLNALSSGAESISALNPSGGRVFYSKRPRNGDNFKLYVRDAAGGPEKLLLDPTVIKLEGSHVSLDWWVPSPDGKLVVYGMSPAGSENSVAQILEVDTGKLLPEKIDRTEYASPSWLPDSSGFFYNRLAKGPKPGDQDFFLNSAAWLHKLRTDPDKDQLILSQSQYAEIQFEAADFPAVAADVTSEYVIASPLGGVRPNNPWFSARLADVLAGKPQWRKICDVADDVTNIAQAGDDLYLLSTHGADNGQILKVSASAPDLAKAQVVQATSDVIIQSIAAARDGLYVTLMDGGYNSLQKIDKAGVSKAVPLPFEGSISSLGVATSEDGVWLLGSGWLTPFAVFHFDPAGNVASDTGICARPAIDLSVYEEIRTFATARDGTKVPLSIVARKGLKKDGKNPTLVDAYGSYQVVSQPYFSTRFIAFLEQGGVMATAGVRGGGEYGKRWWQAGKGLTKHNTWRDLIDCCEKLIQDGWTDNKHLAIQGGSAGGITVGRALTERPDLFAVVLSDVGASNTLRAEFSPNGPPNISEFGTIKEHDGFLALKEMDSIQAVKMGTRYPSVLLTTGLHDPRVSPWEVAKMTAALQRATASHNPVLLKVNIDAGHGIGSTRSQIDEELADQYAFVFWRTGKAGFQPR</sequence>
<dbReference type="SUPFAM" id="SSF53474">
    <property type="entry name" value="alpha/beta-Hydrolases"/>
    <property type="match status" value="1"/>
</dbReference>
<keyword evidence="9" id="KW-1185">Reference proteome</keyword>
<protein>
    <recommendedName>
        <fullName evidence="2">prolyl oligopeptidase</fullName>
        <ecNumber evidence="2">3.4.21.26</ecNumber>
    </recommendedName>
</protein>
<dbReference type="STRING" id="857265.WG78_01545"/>
<evidence type="ECO:0000256" key="4">
    <source>
        <dbReference type="ARBA" id="ARBA00022801"/>
    </source>
</evidence>
<dbReference type="InterPro" id="IPR001375">
    <property type="entry name" value="Peptidase_S9_cat"/>
</dbReference>
<dbReference type="RefSeq" id="WP_161805047.1">
    <property type="nucleotide sequence ID" value="NZ_LAQT01000001.1"/>
</dbReference>
<keyword evidence="3" id="KW-0645">Protease</keyword>
<proteinExistence type="predicted"/>
<evidence type="ECO:0000259" key="7">
    <source>
        <dbReference type="Pfam" id="PF02897"/>
    </source>
</evidence>
<dbReference type="GO" id="GO:0070012">
    <property type="term" value="F:oligopeptidase activity"/>
    <property type="evidence" value="ECO:0007669"/>
    <property type="project" value="TreeGrafter"/>
</dbReference>
<dbReference type="PATRIC" id="fig|857265.3.peg.324"/>
<evidence type="ECO:0000313" key="9">
    <source>
        <dbReference type="Proteomes" id="UP000037939"/>
    </source>
</evidence>
<dbReference type="PANTHER" id="PTHR42881">
    <property type="entry name" value="PROLYL ENDOPEPTIDASE"/>
    <property type="match status" value="1"/>
</dbReference>
<feature type="domain" description="Peptidase S9 prolyl oligopeptidase catalytic" evidence="6">
    <location>
        <begin position="509"/>
        <end position="719"/>
    </location>
</feature>
<evidence type="ECO:0000256" key="1">
    <source>
        <dbReference type="ARBA" id="ARBA00001070"/>
    </source>
</evidence>
<accession>A0A0N0GQY2</accession>
<name>A0A0N0GQY2_9NEIS</name>
<dbReference type="GO" id="GO:0004252">
    <property type="term" value="F:serine-type endopeptidase activity"/>
    <property type="evidence" value="ECO:0007669"/>
    <property type="project" value="UniProtKB-EC"/>
</dbReference>
<dbReference type="GO" id="GO:0005829">
    <property type="term" value="C:cytosol"/>
    <property type="evidence" value="ECO:0007669"/>
    <property type="project" value="TreeGrafter"/>
</dbReference>
<evidence type="ECO:0000256" key="2">
    <source>
        <dbReference type="ARBA" id="ARBA00011897"/>
    </source>
</evidence>
<dbReference type="EC" id="3.4.21.26" evidence="2"/>
<dbReference type="PRINTS" id="PR00862">
    <property type="entry name" value="PROLIGOPTASE"/>
</dbReference>
<evidence type="ECO:0000256" key="3">
    <source>
        <dbReference type="ARBA" id="ARBA00022670"/>
    </source>
</evidence>
<dbReference type="InterPro" id="IPR023302">
    <property type="entry name" value="Pept_S9A_N"/>
</dbReference>
<dbReference type="Gene3D" id="2.130.10.120">
    <property type="entry name" value="Prolyl oligopeptidase, N-terminal domain"/>
    <property type="match status" value="1"/>
</dbReference>
<dbReference type="EMBL" id="LAQT01000001">
    <property type="protein sequence ID" value="KPC55300.1"/>
    <property type="molecule type" value="Genomic_DNA"/>
</dbReference>
<feature type="domain" description="Peptidase S9A N-terminal" evidence="7">
    <location>
        <begin position="37"/>
        <end position="442"/>
    </location>
</feature>
<evidence type="ECO:0000256" key="5">
    <source>
        <dbReference type="ARBA" id="ARBA00022825"/>
    </source>
</evidence>
<dbReference type="Proteomes" id="UP000037939">
    <property type="component" value="Unassembled WGS sequence"/>
</dbReference>
<comment type="caution">
    <text evidence="8">The sequence shown here is derived from an EMBL/GenBank/DDBJ whole genome shotgun (WGS) entry which is preliminary data.</text>
</comment>
<dbReference type="Pfam" id="PF02897">
    <property type="entry name" value="Peptidase_S9_N"/>
    <property type="match status" value="1"/>
</dbReference>
<gene>
    <name evidence="8" type="primary">f1pep1</name>
    <name evidence="8" type="ORF">WG78_01545</name>
</gene>
<dbReference type="InterPro" id="IPR051167">
    <property type="entry name" value="Prolyl_oligopep/macrocyclase"/>
</dbReference>
<evidence type="ECO:0000313" key="8">
    <source>
        <dbReference type="EMBL" id="KPC55300.1"/>
    </source>
</evidence>
<dbReference type="PANTHER" id="PTHR42881:SF2">
    <property type="entry name" value="PROLYL ENDOPEPTIDASE"/>
    <property type="match status" value="1"/>
</dbReference>